<keyword evidence="3" id="KW-0813">Transport</keyword>
<evidence type="ECO:0000256" key="1">
    <source>
        <dbReference type="ARBA" id="ARBA00004141"/>
    </source>
</evidence>
<protein>
    <submittedName>
        <fullName evidence="9">Heme exporter protein CcmB</fullName>
    </submittedName>
</protein>
<feature type="transmembrane region" description="Helical" evidence="8">
    <location>
        <begin position="163"/>
        <end position="184"/>
    </location>
</feature>
<dbReference type="RefSeq" id="WP_036374298.1">
    <property type="nucleotide sequence ID" value="NZ_CABIWZ010000009.1"/>
</dbReference>
<dbReference type="PANTHER" id="PTHR30070">
    <property type="entry name" value="HEME EXPORTER PROTEIN B"/>
    <property type="match status" value="1"/>
</dbReference>
<dbReference type="GeneID" id="83709963"/>
<dbReference type="AlphaFoldDB" id="A0A174A2S0"/>
<dbReference type="GO" id="GO:0017004">
    <property type="term" value="P:cytochrome complex assembly"/>
    <property type="evidence" value="ECO:0007669"/>
    <property type="project" value="UniProtKB-KW"/>
</dbReference>
<accession>A0A174A2S0</accession>
<keyword evidence="10" id="KW-1185">Reference proteome</keyword>
<feature type="transmembrane region" description="Helical" evidence="8">
    <location>
        <begin position="57"/>
        <end position="76"/>
    </location>
</feature>
<reference evidence="9 10" key="1">
    <citation type="submission" date="2015-09" db="EMBL/GenBank/DDBJ databases">
        <authorList>
            <consortium name="Pathogen Informatics"/>
        </authorList>
    </citation>
    <scope>NUCLEOTIDE SEQUENCE [LARGE SCALE GENOMIC DNA]</scope>
    <source>
        <strain evidence="9 10">2789STDY5608828</strain>
    </source>
</reference>
<keyword evidence="6 8" id="KW-1133">Transmembrane helix</keyword>
<comment type="subcellular location">
    <subcellularLocation>
        <location evidence="1">Membrane</location>
        <topology evidence="1">Multi-pass membrane protein</topology>
    </subcellularLocation>
</comment>
<evidence type="ECO:0000256" key="2">
    <source>
        <dbReference type="ARBA" id="ARBA00010544"/>
    </source>
</evidence>
<sequence>MHASLYRAVEAVFRKEARISLRSRSSWLVVLMFALTTLSCVSLLMQGDVLSPRLAAAMLWVILFFSLLSGAGRGFADEEQAGTLMALSVYGSSQAVLFGKGLFMAVLLFALSLLIVPVYLVLMDVAVFAWGLLLLTLLSGTYGMAMAGTLLSALMAGARAQNGLLSILMLPVLLPILLPAIVLTAGCFTGDVNGSYLVGMFLYDAIMTIAASLLFDFLWYED</sequence>
<dbReference type="GO" id="GO:0015232">
    <property type="term" value="F:heme transmembrane transporter activity"/>
    <property type="evidence" value="ECO:0007669"/>
    <property type="project" value="InterPro"/>
</dbReference>
<proteinExistence type="inferred from homology"/>
<keyword evidence="4 8" id="KW-0812">Transmembrane</keyword>
<name>A0A174A2S0_9FIRM</name>
<comment type="similarity">
    <text evidence="2">Belongs to the CcmB/CycW/HelB family.</text>
</comment>
<evidence type="ECO:0000256" key="7">
    <source>
        <dbReference type="ARBA" id="ARBA00023136"/>
    </source>
</evidence>
<evidence type="ECO:0000256" key="8">
    <source>
        <dbReference type="SAM" id="Phobius"/>
    </source>
</evidence>
<feature type="transmembrane region" description="Helical" evidence="8">
    <location>
        <begin position="196"/>
        <end position="220"/>
    </location>
</feature>
<dbReference type="OrthoDB" id="9805059at2"/>
<dbReference type="EMBL" id="CYYU01000009">
    <property type="protein sequence ID" value="CUN82597.1"/>
    <property type="molecule type" value="Genomic_DNA"/>
</dbReference>
<feature type="transmembrane region" description="Helical" evidence="8">
    <location>
        <begin position="128"/>
        <end position="151"/>
    </location>
</feature>
<organism evidence="9 10">
    <name type="scientific">Mitsuokella jalaludinii</name>
    <dbReference type="NCBI Taxonomy" id="187979"/>
    <lineage>
        <taxon>Bacteria</taxon>
        <taxon>Bacillati</taxon>
        <taxon>Bacillota</taxon>
        <taxon>Negativicutes</taxon>
        <taxon>Selenomonadales</taxon>
        <taxon>Selenomonadaceae</taxon>
        <taxon>Mitsuokella</taxon>
    </lineage>
</organism>
<dbReference type="Proteomes" id="UP000095546">
    <property type="component" value="Unassembled WGS sequence"/>
</dbReference>
<evidence type="ECO:0000256" key="3">
    <source>
        <dbReference type="ARBA" id="ARBA00022448"/>
    </source>
</evidence>
<feature type="transmembrane region" description="Helical" evidence="8">
    <location>
        <begin position="97"/>
        <end position="122"/>
    </location>
</feature>
<keyword evidence="7 8" id="KW-0472">Membrane</keyword>
<dbReference type="Pfam" id="PF03379">
    <property type="entry name" value="CcmB"/>
    <property type="match status" value="1"/>
</dbReference>
<evidence type="ECO:0000313" key="10">
    <source>
        <dbReference type="Proteomes" id="UP000095546"/>
    </source>
</evidence>
<evidence type="ECO:0000256" key="4">
    <source>
        <dbReference type="ARBA" id="ARBA00022692"/>
    </source>
</evidence>
<dbReference type="eggNOG" id="COG2386">
    <property type="taxonomic scope" value="Bacteria"/>
</dbReference>
<evidence type="ECO:0000313" key="9">
    <source>
        <dbReference type="EMBL" id="CUN82597.1"/>
    </source>
</evidence>
<dbReference type="InterPro" id="IPR003544">
    <property type="entry name" value="Cyt_c_biogenesis_CcmB"/>
</dbReference>
<dbReference type="PANTHER" id="PTHR30070:SF1">
    <property type="entry name" value="CYTOCHROME C BIOGENESIS B-RELATED"/>
    <property type="match status" value="1"/>
</dbReference>
<dbReference type="GO" id="GO:1903607">
    <property type="term" value="P:cytochrome c biosynthetic process"/>
    <property type="evidence" value="ECO:0007669"/>
    <property type="project" value="TreeGrafter"/>
</dbReference>
<keyword evidence="5" id="KW-0201">Cytochrome c-type biogenesis</keyword>
<dbReference type="GO" id="GO:0005886">
    <property type="term" value="C:plasma membrane"/>
    <property type="evidence" value="ECO:0007669"/>
    <property type="project" value="TreeGrafter"/>
</dbReference>
<feature type="transmembrane region" description="Helical" evidence="8">
    <location>
        <begin position="25"/>
        <end position="45"/>
    </location>
</feature>
<evidence type="ECO:0000256" key="6">
    <source>
        <dbReference type="ARBA" id="ARBA00022989"/>
    </source>
</evidence>
<evidence type="ECO:0000256" key="5">
    <source>
        <dbReference type="ARBA" id="ARBA00022748"/>
    </source>
</evidence>
<dbReference type="STRING" id="187979.ERS852385_01455"/>
<gene>
    <name evidence="9" type="ORF">ERS852385_01455</name>
</gene>